<reference evidence="2 3" key="1">
    <citation type="submission" date="2024-11" db="EMBL/GenBank/DDBJ databases">
        <title>The Natural Products Discovery Center: Release of the First 8490 Sequenced Strains for Exploring Actinobacteria Biosynthetic Diversity.</title>
        <authorList>
            <person name="Kalkreuter E."/>
            <person name="Kautsar S.A."/>
            <person name="Yang D."/>
            <person name="Bader C.D."/>
            <person name="Teijaro C.N."/>
            <person name="Fluegel L."/>
            <person name="Davis C.M."/>
            <person name="Simpson J.R."/>
            <person name="Lauterbach L."/>
            <person name="Steele A.D."/>
            <person name="Gui C."/>
            <person name="Meng S."/>
            <person name="Li G."/>
            <person name="Viehrig K."/>
            <person name="Ye F."/>
            <person name="Su P."/>
            <person name="Kiefer A.F."/>
            <person name="Nichols A."/>
            <person name="Cepeda A.J."/>
            <person name="Yan W."/>
            <person name="Fan B."/>
            <person name="Jiang Y."/>
            <person name="Adhikari A."/>
            <person name="Zheng C.-J."/>
            <person name="Schuster L."/>
            <person name="Cowan T.M."/>
            <person name="Smanski M.J."/>
            <person name="Chevrette M.G."/>
            <person name="De Carvalho L.P.S."/>
            <person name="Shen B."/>
        </authorList>
    </citation>
    <scope>NUCLEOTIDE SEQUENCE [LARGE SCALE GENOMIC DNA]</scope>
    <source>
        <strain evidence="2 3">NPDC078403</strain>
    </source>
</reference>
<dbReference type="PANTHER" id="PTHR41775">
    <property type="entry name" value="SECRETED PROTEIN-RELATED"/>
    <property type="match status" value="1"/>
</dbReference>
<proteinExistence type="predicted"/>
<dbReference type="InterPro" id="IPR000601">
    <property type="entry name" value="PKD_dom"/>
</dbReference>
<keyword evidence="3" id="KW-1185">Reference proteome</keyword>
<dbReference type="Pfam" id="PF20774">
    <property type="entry name" value="InhA-like_VEG"/>
    <property type="match status" value="1"/>
</dbReference>
<comment type="caution">
    <text evidence="2">The sequence shown here is derived from an EMBL/GenBank/DDBJ whole genome shotgun (WGS) entry which is preliminary data.</text>
</comment>
<feature type="domain" description="PKD" evidence="1">
    <location>
        <begin position="762"/>
        <end position="821"/>
    </location>
</feature>
<gene>
    <name evidence="2" type="ORF">ACI2JU_04995</name>
</gene>
<protein>
    <submittedName>
        <fullName evidence="2">Immune inhibitor A domain-containing protein</fullName>
    </submittedName>
</protein>
<dbReference type="Proteomes" id="UP001620262">
    <property type="component" value="Unassembled WGS sequence"/>
</dbReference>
<evidence type="ECO:0000313" key="2">
    <source>
        <dbReference type="EMBL" id="MFK3863230.1"/>
    </source>
</evidence>
<dbReference type="SUPFAM" id="SSF49299">
    <property type="entry name" value="PKD domain"/>
    <property type="match status" value="3"/>
</dbReference>
<dbReference type="Pfam" id="PF05547">
    <property type="entry name" value="Peptidase_M6"/>
    <property type="match status" value="1"/>
</dbReference>
<dbReference type="Gene3D" id="2.60.40.10">
    <property type="entry name" value="Immunoglobulins"/>
    <property type="match status" value="3"/>
</dbReference>
<sequence length="1010" mass="110802">MELLIGDPVKYSQLLCGLTLALLSQQSVAKPQNSSPTDIGVVNKERILYWLDKRGQLDDKIAHDKLLSDYIGRGESMHSRRQLNPQVLTQQRKMAQRLTSVSSQLPNSTHNTVKVLAILVDFPDLPHDDNGLAAVDSDMYYSSYSQQHYQQMLFATDGYSGPQQQPLQTAYQYYQQASGESLAFTGQVYGWVTADNDAKSYGARQGGNNDIDAPSLVHEAVEKAVAKFNINLADYDLTDLDDRDGDGITNEPDGIIDHVMIFHSSIGEEAGGGVLGTDAIWSHRFYVYDQNNQPSAVDGSSIRLFGYTINPIDAGIGVVVHEFGHDLGLPDEYDLTGSALGEPVALWSVMSGGSWAGSPRGSQPVMFSPYALEYLQNRYQGNWLNQTTISLDEIDTNQQQILRHSSGVSTELNQLKITLPTNLQPFYQAVEGHLQYYSGSGDNVSQSMTYTVNLPASTQPTYLDLSAYYSIEAHYDYAQVLVNAQPIASQYTQAVNPFYGDIGPYITGSSSSVNDAQQPNNYLRHRFDLSAYAGQTIMLSFNYKTDTYTHYFGLVVDDMTISQGDTFVWQDNAEQSTQAQLDGFSRVGDHIYTKPHNYYLQLRSYLGIDSGLQVEQYSPGLLLWSANEQYTDNNTPEHIGEGFILVVDADQNAIAKGNSSVPASTTIQLRDAAFSLYDQRQGLGDTQLAAITEFNDNNDYSFAMQPASGVKVSQFGFSFSIVEQAINNSSIELNLGYTPQSGINVITNDLEASFEIKGMALTPTDSFNWQFGDGQSSDELNPSHTFADYGSYTVGFTRTNEQGQQFQESMTFVLTAPLSISNVDTNIEKGNVTAKVTVSGGQAPYDYAWQLGDGSTAKGQSINHRYEYSGDYTLSVVVTDANGAMQSFATQVSADVLLTTQASYSAKDLLVNFNSDTKGGFNNYTYSWDFGDGSAVSQRANPTHTYNQAGSYTVTLIVTDTSAKGIKNTLPSSKLTVTVQKQVASSGSSGGSLFWLLLLLPLSFRTKRQA</sequence>
<dbReference type="CDD" id="cd00146">
    <property type="entry name" value="PKD"/>
    <property type="match status" value="3"/>
</dbReference>
<accession>A0ABW8KWF8</accession>
<dbReference type="SUPFAM" id="SSF55486">
    <property type="entry name" value="Metalloproteases ('zincins'), catalytic domain"/>
    <property type="match status" value="1"/>
</dbReference>
<dbReference type="InterPro" id="IPR035986">
    <property type="entry name" value="PKD_dom_sf"/>
</dbReference>
<dbReference type="InterPro" id="IPR008757">
    <property type="entry name" value="Peptidase_M6-like_domain"/>
</dbReference>
<dbReference type="RefSeq" id="WP_404674866.1">
    <property type="nucleotide sequence ID" value="NZ_JBJDOT010000005.1"/>
</dbReference>
<dbReference type="EMBL" id="JBJDOT010000005">
    <property type="protein sequence ID" value="MFK3863230.1"/>
    <property type="molecule type" value="Genomic_DNA"/>
</dbReference>
<dbReference type="Pfam" id="PF20773">
    <property type="entry name" value="InhA-like_MAM"/>
    <property type="match status" value="1"/>
</dbReference>
<dbReference type="Pfam" id="PF18911">
    <property type="entry name" value="PKD_4"/>
    <property type="match status" value="3"/>
</dbReference>
<dbReference type="NCBIfam" id="TIGR03296">
    <property type="entry name" value="M6dom_TIGR03296"/>
    <property type="match status" value="1"/>
</dbReference>
<feature type="domain" description="PKD" evidence="1">
    <location>
        <begin position="844"/>
        <end position="901"/>
    </location>
</feature>
<dbReference type="InterPro" id="IPR022409">
    <property type="entry name" value="PKD/Chitinase_dom"/>
</dbReference>
<dbReference type="SMART" id="SM00089">
    <property type="entry name" value="PKD"/>
    <property type="match status" value="3"/>
</dbReference>
<evidence type="ECO:0000259" key="1">
    <source>
        <dbReference type="PROSITE" id="PS50093"/>
    </source>
</evidence>
<dbReference type="InterPro" id="IPR013783">
    <property type="entry name" value="Ig-like_fold"/>
</dbReference>
<dbReference type="InterPro" id="IPR048665">
    <property type="entry name" value="InhA-like_VEG"/>
</dbReference>
<dbReference type="PROSITE" id="PS50093">
    <property type="entry name" value="PKD"/>
    <property type="match status" value="3"/>
</dbReference>
<organism evidence="2 3">
    <name type="scientific">Pseudoalteromonas rhizosphaerae</name>
    <dbReference type="NCBI Taxonomy" id="2518973"/>
    <lineage>
        <taxon>Bacteria</taxon>
        <taxon>Pseudomonadati</taxon>
        <taxon>Pseudomonadota</taxon>
        <taxon>Gammaproteobacteria</taxon>
        <taxon>Alteromonadales</taxon>
        <taxon>Pseudoalteromonadaceae</taxon>
        <taxon>Pseudoalteromonas</taxon>
    </lineage>
</organism>
<evidence type="ECO:0000313" key="3">
    <source>
        <dbReference type="Proteomes" id="UP001620262"/>
    </source>
</evidence>
<feature type="domain" description="PKD" evidence="1">
    <location>
        <begin position="911"/>
        <end position="961"/>
    </location>
</feature>
<dbReference type="PANTHER" id="PTHR41775:SF1">
    <property type="entry name" value="PEPTIDASE M6-LIKE DOMAIN-CONTAINING PROTEIN"/>
    <property type="match status" value="1"/>
</dbReference>
<name>A0ABW8KWF8_9GAMM</name>